<evidence type="ECO:0000256" key="2">
    <source>
        <dbReference type="ARBA" id="ARBA00023015"/>
    </source>
</evidence>
<dbReference type="EMBL" id="BMXY01000001">
    <property type="protein sequence ID" value="GGZ62684.1"/>
    <property type="molecule type" value="Genomic_DNA"/>
</dbReference>
<evidence type="ECO:0000256" key="3">
    <source>
        <dbReference type="ARBA" id="ARBA00023125"/>
    </source>
</evidence>
<proteinExistence type="inferred from homology"/>
<dbReference type="Pfam" id="PF03466">
    <property type="entry name" value="LysR_substrate"/>
    <property type="match status" value="1"/>
</dbReference>
<keyword evidence="4" id="KW-0804">Transcription</keyword>
<dbReference type="Gene3D" id="1.10.10.10">
    <property type="entry name" value="Winged helix-like DNA-binding domain superfamily/Winged helix DNA-binding domain"/>
    <property type="match status" value="1"/>
</dbReference>
<dbReference type="PANTHER" id="PTHR30537:SF79">
    <property type="entry name" value="TRANSCRIPTIONAL REGULATOR-RELATED"/>
    <property type="match status" value="1"/>
</dbReference>
<dbReference type="SUPFAM" id="SSF46785">
    <property type="entry name" value="Winged helix' DNA-binding domain"/>
    <property type="match status" value="1"/>
</dbReference>
<evidence type="ECO:0000256" key="1">
    <source>
        <dbReference type="ARBA" id="ARBA00009437"/>
    </source>
</evidence>
<feature type="domain" description="HTH lysR-type" evidence="5">
    <location>
        <begin position="8"/>
        <end position="63"/>
    </location>
</feature>
<sequence length="297" mass="32308">MSTRAEWLSALAAFESAARHQNFAHAGEELHLTASAVSHHVRKLESRLGLPLFQRHARGVSLTAAGRQLADAASSSLADLEDVLRGLKASSGDDDLVRIATLHSFVTAWLMPRLPRFAEAHPQVRLSIETGFAIARFDDSGPDLAIRHGPGQWPGTHATRLLGEQLFPVASPTMPGVEAVATARDVARLPLVSDNARQGWPDWFRAARVLGITPDERYRFTDSTGALEAAATGLGAVLAREHIVARYLASGRLVRLPGPSVTSRWSYYVVEPTHRRLRPAARAFADWVIAEARAEAD</sequence>
<keyword evidence="2" id="KW-0805">Transcription regulation</keyword>
<dbReference type="InterPro" id="IPR005119">
    <property type="entry name" value="LysR_subst-bd"/>
</dbReference>
<dbReference type="Pfam" id="PF00126">
    <property type="entry name" value="HTH_1"/>
    <property type="match status" value="1"/>
</dbReference>
<name>A0ABQ3BZR8_9GAMM</name>
<dbReference type="SUPFAM" id="SSF53850">
    <property type="entry name" value="Periplasmic binding protein-like II"/>
    <property type="match status" value="1"/>
</dbReference>
<dbReference type="InterPro" id="IPR036390">
    <property type="entry name" value="WH_DNA-bd_sf"/>
</dbReference>
<evidence type="ECO:0000313" key="7">
    <source>
        <dbReference type="Proteomes" id="UP000643403"/>
    </source>
</evidence>
<comment type="similarity">
    <text evidence="1">Belongs to the LysR transcriptional regulatory family.</text>
</comment>
<dbReference type="PROSITE" id="PS50931">
    <property type="entry name" value="HTH_LYSR"/>
    <property type="match status" value="1"/>
</dbReference>
<evidence type="ECO:0000313" key="6">
    <source>
        <dbReference type="EMBL" id="GGZ62684.1"/>
    </source>
</evidence>
<evidence type="ECO:0000256" key="4">
    <source>
        <dbReference type="ARBA" id="ARBA00023163"/>
    </source>
</evidence>
<reference evidence="7" key="1">
    <citation type="journal article" date="2019" name="Int. J. Syst. Evol. Microbiol.">
        <title>The Global Catalogue of Microorganisms (GCM) 10K type strain sequencing project: providing services to taxonomists for standard genome sequencing and annotation.</title>
        <authorList>
            <consortium name="The Broad Institute Genomics Platform"/>
            <consortium name="The Broad Institute Genome Sequencing Center for Infectious Disease"/>
            <person name="Wu L."/>
            <person name="Ma J."/>
        </authorList>
    </citation>
    <scope>NUCLEOTIDE SEQUENCE [LARGE SCALE GENOMIC DNA]</scope>
    <source>
        <strain evidence="7">KCTC 22558</strain>
    </source>
</reference>
<dbReference type="Gene3D" id="3.40.190.10">
    <property type="entry name" value="Periplasmic binding protein-like II"/>
    <property type="match status" value="2"/>
</dbReference>
<dbReference type="InterPro" id="IPR036388">
    <property type="entry name" value="WH-like_DNA-bd_sf"/>
</dbReference>
<accession>A0ABQ3BZR8</accession>
<comment type="caution">
    <text evidence="6">The sequence shown here is derived from an EMBL/GenBank/DDBJ whole genome shotgun (WGS) entry which is preliminary data.</text>
</comment>
<dbReference type="InterPro" id="IPR000847">
    <property type="entry name" value="LysR_HTH_N"/>
</dbReference>
<evidence type="ECO:0000259" key="5">
    <source>
        <dbReference type="PROSITE" id="PS50931"/>
    </source>
</evidence>
<dbReference type="PRINTS" id="PR00039">
    <property type="entry name" value="HTHLYSR"/>
</dbReference>
<protein>
    <submittedName>
        <fullName evidence="6">Transcriptional regulator</fullName>
    </submittedName>
</protein>
<dbReference type="InterPro" id="IPR058163">
    <property type="entry name" value="LysR-type_TF_proteobact-type"/>
</dbReference>
<organism evidence="6 7">
    <name type="scientific">Cognatilysobacter xinjiangensis</name>
    <dbReference type="NCBI Taxonomy" id="546892"/>
    <lineage>
        <taxon>Bacteria</taxon>
        <taxon>Pseudomonadati</taxon>
        <taxon>Pseudomonadota</taxon>
        <taxon>Gammaproteobacteria</taxon>
        <taxon>Lysobacterales</taxon>
        <taxon>Lysobacteraceae</taxon>
        <taxon>Cognatilysobacter</taxon>
    </lineage>
</organism>
<gene>
    <name evidence="6" type="ORF">GCM10008101_16120</name>
</gene>
<dbReference type="RefSeq" id="WP_189448533.1">
    <property type="nucleotide sequence ID" value="NZ_BMXY01000001.1"/>
</dbReference>
<dbReference type="PANTHER" id="PTHR30537">
    <property type="entry name" value="HTH-TYPE TRANSCRIPTIONAL REGULATOR"/>
    <property type="match status" value="1"/>
</dbReference>
<dbReference type="CDD" id="cd08432">
    <property type="entry name" value="PBP2_GcdR_TrpI_HvrB_AmpR_like"/>
    <property type="match status" value="1"/>
</dbReference>
<keyword evidence="3" id="KW-0238">DNA-binding</keyword>
<dbReference type="Proteomes" id="UP000643403">
    <property type="component" value="Unassembled WGS sequence"/>
</dbReference>
<keyword evidence="7" id="KW-1185">Reference proteome</keyword>